<name>A0AAU6UCH6_UNCXX</name>
<sequence>MNRLIVNMAVVKVNWDQSASSPFLDNYLPLVLHALKELESDEVSTHEFKIKFEAIADFRIPQNVILVLLNRVIKKYEAIKKSRANIYIVDREKLPESNYLESRHKQERLFRSLLSNFSRYCHSTFNIFMPDDEASQYFFEVLYQIAPRLFSSAMAEEKYNSTEYNSQWKYGYLVSRFISYANECDQQSLDIILSFVRGAMLTETFYYQAPEDIQGKFRDISVYLDTSLLLDIFGFAEDTQCIPAKELVDMLKELSVPLYCFQKTRGEIDSILHAISLQSQRIGRVKEARPGSVGDYFNSMGYSSSDIEIERNRIDSYLEKYGITVIDPPAYLGHYGIDEQGLDAAIKERIPYQADDSRHRDIDCIAAIYRIRQGKIKRSLLDCKAIFVTKNNDLASSSTKFFNSQYGHSDTPLCIPDQVFTTLVWLKTAKKAPDLPRERIVANCFTAMQPSEDMWRRYAAEAKKLFAQGTITESDYNFLVYSTDSRLHLMNLTLGDSEKIIGTVQEVLERSRKEILNETIQKNRLLLEQTTTSEDALTSLKTNLKNKIHGVISPVLYVFSYMIITYGFFSTWPKEINLISLLPILSISSFTILTFSGLIHGASLKNIINTVSNYLSLKVAKWLES</sequence>
<gene>
    <name evidence="2" type="ORF">MRM75_07755</name>
</gene>
<keyword evidence="1" id="KW-0472">Membrane</keyword>
<keyword evidence="1" id="KW-1133">Transmembrane helix</keyword>
<dbReference type="AlphaFoldDB" id="A0AAU6UCH6"/>
<accession>A0AAU6UCH6</accession>
<organism evidence="2">
    <name type="scientific">bacterium 19CA06SA08-2</name>
    <dbReference type="NCBI Taxonomy" id="2920658"/>
    <lineage>
        <taxon>Bacteria</taxon>
    </lineage>
</organism>
<evidence type="ECO:0000256" key="1">
    <source>
        <dbReference type="SAM" id="Phobius"/>
    </source>
</evidence>
<reference evidence="2" key="1">
    <citation type="submission" date="2022-03" db="EMBL/GenBank/DDBJ databases">
        <title>Sea Food Isolates.</title>
        <authorList>
            <person name="Li c."/>
        </authorList>
    </citation>
    <scope>NUCLEOTIDE SEQUENCE</scope>
    <source>
        <strain evidence="2">19CA06SA08-2</strain>
    </source>
</reference>
<feature type="transmembrane region" description="Helical" evidence="1">
    <location>
        <begin position="578"/>
        <end position="599"/>
    </location>
</feature>
<dbReference type="EMBL" id="CP095353">
    <property type="protein sequence ID" value="XAG70843.1"/>
    <property type="molecule type" value="Genomic_DNA"/>
</dbReference>
<protein>
    <recommendedName>
        <fullName evidence="3">PIN domain-containing protein</fullName>
    </recommendedName>
</protein>
<proteinExistence type="predicted"/>
<feature type="transmembrane region" description="Helical" evidence="1">
    <location>
        <begin position="551"/>
        <end position="572"/>
    </location>
</feature>
<evidence type="ECO:0008006" key="3">
    <source>
        <dbReference type="Google" id="ProtNLM"/>
    </source>
</evidence>
<evidence type="ECO:0000313" key="2">
    <source>
        <dbReference type="EMBL" id="XAG70843.1"/>
    </source>
</evidence>
<keyword evidence="1" id="KW-0812">Transmembrane</keyword>